<reference evidence="6" key="1">
    <citation type="submission" date="2018-01" db="EMBL/GenBank/DDBJ databases">
        <authorList>
            <person name="Regsiter A."/>
            <person name="William W."/>
        </authorList>
    </citation>
    <scope>NUCLEOTIDE SEQUENCE</scope>
    <source>
        <strain evidence="6">TRIP AH-1</strain>
    </source>
</reference>
<dbReference type="Gene3D" id="3.40.50.720">
    <property type="entry name" value="NAD(P)-binding Rossmann-like Domain"/>
    <property type="match status" value="1"/>
</dbReference>
<gene>
    <name evidence="6" type="primary">mmgB</name>
    <name evidence="6" type="ORF">PITCH_A1180016</name>
</gene>
<dbReference type="GO" id="GO:0008691">
    <property type="term" value="F:3-hydroxybutyryl-CoA dehydrogenase activity"/>
    <property type="evidence" value="ECO:0007669"/>
    <property type="project" value="UniProtKB-EC"/>
</dbReference>
<protein>
    <submittedName>
        <fullName evidence="6">Putative 3-hydroxybutyryl-CoA dehydrogenase</fullName>
        <ecNumber evidence="6">1.1.1.157</ecNumber>
    </submittedName>
</protein>
<dbReference type="SUPFAM" id="SSF51735">
    <property type="entry name" value="NAD(P)-binding Rossmann-fold domains"/>
    <property type="match status" value="1"/>
</dbReference>
<dbReference type="Pfam" id="PF02737">
    <property type="entry name" value="3HCDH_N"/>
    <property type="match status" value="1"/>
</dbReference>
<dbReference type="FunFam" id="3.40.50.720:FF:000009">
    <property type="entry name" value="Fatty oxidation complex, alpha subunit"/>
    <property type="match status" value="1"/>
</dbReference>
<name>A0A445MRP3_9BACT</name>
<dbReference type="Gene3D" id="1.10.1040.10">
    <property type="entry name" value="N-(1-d-carboxylethyl)-l-norvaline Dehydrogenase, domain 2"/>
    <property type="match status" value="1"/>
</dbReference>
<dbReference type="InterPro" id="IPR006180">
    <property type="entry name" value="3-OHacyl-CoA_DH_CS"/>
</dbReference>
<evidence type="ECO:0000256" key="3">
    <source>
        <dbReference type="PIRSR" id="PIRSR000105-1"/>
    </source>
</evidence>
<dbReference type="GO" id="GO:0006631">
    <property type="term" value="P:fatty acid metabolic process"/>
    <property type="evidence" value="ECO:0007669"/>
    <property type="project" value="InterPro"/>
</dbReference>
<dbReference type="GO" id="GO:0070403">
    <property type="term" value="F:NAD+ binding"/>
    <property type="evidence" value="ECO:0007669"/>
    <property type="project" value="InterPro"/>
</dbReference>
<dbReference type="InterPro" id="IPR013328">
    <property type="entry name" value="6PGD_dom2"/>
</dbReference>
<proteinExistence type="inferred from homology"/>
<dbReference type="SUPFAM" id="SSF48179">
    <property type="entry name" value="6-phosphogluconate dehydrogenase C-terminal domain-like"/>
    <property type="match status" value="1"/>
</dbReference>
<evidence type="ECO:0000259" key="5">
    <source>
        <dbReference type="Pfam" id="PF02737"/>
    </source>
</evidence>
<evidence type="ECO:0000313" key="6">
    <source>
        <dbReference type="EMBL" id="SPD72123.1"/>
    </source>
</evidence>
<dbReference type="EMBL" id="OJIN01000022">
    <property type="protein sequence ID" value="SPD72123.1"/>
    <property type="molecule type" value="Genomic_DNA"/>
</dbReference>
<dbReference type="InterPro" id="IPR022694">
    <property type="entry name" value="3-OHacyl-CoA_DH"/>
</dbReference>
<organism evidence="6">
    <name type="scientific">uncultured Desulfobacterium sp</name>
    <dbReference type="NCBI Taxonomy" id="201089"/>
    <lineage>
        <taxon>Bacteria</taxon>
        <taxon>Pseudomonadati</taxon>
        <taxon>Thermodesulfobacteriota</taxon>
        <taxon>Desulfobacteria</taxon>
        <taxon>Desulfobacterales</taxon>
        <taxon>Desulfobacteriaceae</taxon>
        <taxon>Desulfobacterium</taxon>
        <taxon>environmental samples</taxon>
    </lineage>
</organism>
<keyword evidence="2 6" id="KW-0560">Oxidoreductase</keyword>
<evidence type="ECO:0000256" key="1">
    <source>
        <dbReference type="ARBA" id="ARBA00009463"/>
    </source>
</evidence>
<dbReference type="EC" id="1.1.1.157" evidence="6"/>
<comment type="similarity">
    <text evidence="1">Belongs to the 3-hydroxyacyl-CoA dehydrogenase family.</text>
</comment>
<feature type="domain" description="3-hydroxyacyl-CoA dehydrogenase C-terminal" evidence="4">
    <location>
        <begin position="187"/>
        <end position="283"/>
    </location>
</feature>
<dbReference type="PANTHER" id="PTHR48075">
    <property type="entry name" value="3-HYDROXYACYL-COA DEHYDROGENASE FAMILY PROTEIN"/>
    <property type="match status" value="1"/>
</dbReference>
<dbReference type="PROSITE" id="PS00067">
    <property type="entry name" value="3HCDH"/>
    <property type="match status" value="1"/>
</dbReference>
<dbReference type="AlphaFoldDB" id="A0A445MRP3"/>
<accession>A0A445MRP3</accession>
<evidence type="ECO:0000259" key="4">
    <source>
        <dbReference type="Pfam" id="PF00725"/>
    </source>
</evidence>
<dbReference type="InterPro" id="IPR036291">
    <property type="entry name" value="NAD(P)-bd_dom_sf"/>
</dbReference>
<evidence type="ECO:0000256" key="2">
    <source>
        <dbReference type="ARBA" id="ARBA00023002"/>
    </source>
</evidence>
<dbReference type="InterPro" id="IPR006108">
    <property type="entry name" value="3HC_DH_C"/>
</dbReference>
<feature type="site" description="Important for catalytic activity" evidence="3">
    <location>
        <position position="140"/>
    </location>
</feature>
<dbReference type="InterPro" id="IPR008927">
    <property type="entry name" value="6-PGluconate_DH-like_C_sf"/>
</dbReference>
<feature type="domain" description="3-hydroxyacyl-CoA dehydrogenase NAD binding" evidence="5">
    <location>
        <begin position="5"/>
        <end position="181"/>
    </location>
</feature>
<dbReference type="Pfam" id="PF00725">
    <property type="entry name" value="3HCDH"/>
    <property type="match status" value="1"/>
</dbReference>
<dbReference type="PANTHER" id="PTHR48075:SF5">
    <property type="entry name" value="3-HYDROXYBUTYRYL-COA DEHYDROGENASE"/>
    <property type="match status" value="1"/>
</dbReference>
<sequence>MALNKVAVVGLGQMGRGILQVCAQAGKETYGFDSVPGAGEKAVAFASKNLDDRIKKGKMTEDQKKQILGNIKLVNKMEDLKDVDLVIEAVFEDIKIKIDVFKKLDEICKPECILASNTSALQATPMASAVKRADKFIIIHFHQPPTHMKLVEVVRALQTSDATGQAAVQFCKEIGKEACDIKVDCPGFLTNRTMAPLLNEVAYCVYEGVATKEDIDKAFINGFNWPVGPVQLMDFIGLDTVQHVLEDLHIRRGGDKYCMCPLIGNMVAAGRLGVKNGIGFYDYRRK</sequence>
<dbReference type="PIRSF" id="PIRSF000105">
    <property type="entry name" value="HCDH"/>
    <property type="match status" value="1"/>
</dbReference>
<dbReference type="InterPro" id="IPR006176">
    <property type="entry name" value="3-OHacyl-CoA_DH_NAD-bd"/>
</dbReference>